<dbReference type="EMBL" id="QEKH01000015">
    <property type="protein sequence ID" value="PVY41044.1"/>
    <property type="molecule type" value="Genomic_DNA"/>
</dbReference>
<keyword evidence="2" id="KW-1185">Reference proteome</keyword>
<dbReference type="PROSITE" id="PS51257">
    <property type="entry name" value="PROKAR_LIPOPROTEIN"/>
    <property type="match status" value="1"/>
</dbReference>
<gene>
    <name evidence="1" type="ORF">C8D82_11595</name>
</gene>
<dbReference type="Proteomes" id="UP000245959">
    <property type="component" value="Unassembled WGS sequence"/>
</dbReference>
<accession>A0A2U1AX79</accession>
<dbReference type="AlphaFoldDB" id="A0A2U1AX79"/>
<reference evidence="1 2" key="1">
    <citation type="submission" date="2018-04" db="EMBL/GenBank/DDBJ databases">
        <title>Genomic Encyclopedia of Type Strains, Phase IV (KMG-IV): sequencing the most valuable type-strain genomes for metagenomic binning, comparative biology and taxonomic classification.</title>
        <authorList>
            <person name="Goeker M."/>
        </authorList>
    </citation>
    <scope>NUCLEOTIDE SEQUENCE [LARGE SCALE GENOMIC DNA]</scope>
    <source>
        <strain evidence="1 2">DSM 14823</strain>
    </source>
</reference>
<comment type="caution">
    <text evidence="1">The sequence shown here is derived from an EMBL/GenBank/DDBJ whole genome shotgun (WGS) entry which is preliminary data.</text>
</comment>
<evidence type="ECO:0000313" key="2">
    <source>
        <dbReference type="Proteomes" id="UP000245959"/>
    </source>
</evidence>
<proteinExistence type="predicted"/>
<organism evidence="1 2">
    <name type="scientific">Victivallis vadensis</name>
    <dbReference type="NCBI Taxonomy" id="172901"/>
    <lineage>
        <taxon>Bacteria</taxon>
        <taxon>Pseudomonadati</taxon>
        <taxon>Lentisphaerota</taxon>
        <taxon>Lentisphaeria</taxon>
        <taxon>Victivallales</taxon>
        <taxon>Victivallaceae</taxon>
        <taxon>Victivallis</taxon>
    </lineage>
</organism>
<name>A0A2U1AX79_9BACT</name>
<protein>
    <submittedName>
        <fullName evidence="1">Uncharacterized protein</fullName>
    </submittedName>
</protein>
<sequence>MRTKSNTAPFPRRPPRQCFPHPLSASCRMREARHEADTPPASHDCRLTAIGFTLIELFVNIIYEICNQFSYDVLRKREELRGEKAVRKTATGPSPAWAL</sequence>
<evidence type="ECO:0000313" key="1">
    <source>
        <dbReference type="EMBL" id="PVY41044.1"/>
    </source>
</evidence>